<dbReference type="SMART" id="SM00382">
    <property type="entry name" value="AAA"/>
    <property type="match status" value="1"/>
</dbReference>
<dbReference type="GO" id="GO:0005524">
    <property type="term" value="F:ATP binding"/>
    <property type="evidence" value="ECO:0007669"/>
    <property type="project" value="UniProtKB-KW"/>
</dbReference>
<name>F0F2P0_9NEIS</name>
<dbReference type="InterPro" id="IPR006321">
    <property type="entry name" value="PilT/PilU"/>
</dbReference>
<dbReference type="GO" id="GO:0016887">
    <property type="term" value="F:ATP hydrolysis activity"/>
    <property type="evidence" value="ECO:0007669"/>
    <property type="project" value="InterPro"/>
</dbReference>
<organism evidence="9 10">
    <name type="scientific">Kingella denitrificans ATCC 33394</name>
    <dbReference type="NCBI Taxonomy" id="888741"/>
    <lineage>
        <taxon>Bacteria</taxon>
        <taxon>Pseudomonadati</taxon>
        <taxon>Pseudomonadota</taxon>
        <taxon>Betaproteobacteria</taxon>
        <taxon>Neisseriales</taxon>
        <taxon>Neisseriaceae</taxon>
        <taxon>Kingella</taxon>
    </lineage>
</organism>
<accession>F0F2P0</accession>
<dbReference type="InterPro" id="IPR027417">
    <property type="entry name" value="P-loop_NTPase"/>
</dbReference>
<keyword evidence="4" id="KW-0963">Cytoplasm</keyword>
<keyword evidence="7" id="KW-0067">ATP-binding</keyword>
<evidence type="ECO:0000256" key="1">
    <source>
        <dbReference type="ARBA" id="ARBA00004496"/>
    </source>
</evidence>
<keyword evidence="3" id="KW-0813">Transport</keyword>
<evidence type="ECO:0000256" key="3">
    <source>
        <dbReference type="ARBA" id="ARBA00022448"/>
    </source>
</evidence>
<evidence type="ECO:0000256" key="6">
    <source>
        <dbReference type="ARBA" id="ARBA00022741"/>
    </source>
</evidence>
<evidence type="ECO:0000259" key="8">
    <source>
        <dbReference type="PROSITE" id="PS00662"/>
    </source>
</evidence>
<comment type="similarity">
    <text evidence="2">Belongs to the GSP E family.</text>
</comment>
<dbReference type="STRING" id="888741.HMPREF9098_2386"/>
<evidence type="ECO:0000256" key="4">
    <source>
        <dbReference type="ARBA" id="ARBA00022490"/>
    </source>
</evidence>
<evidence type="ECO:0000256" key="2">
    <source>
        <dbReference type="ARBA" id="ARBA00006611"/>
    </source>
</evidence>
<dbReference type="AlphaFoldDB" id="F0F2P0"/>
<keyword evidence="5" id="KW-1029">Fimbrium biogenesis</keyword>
<dbReference type="FunFam" id="3.40.50.300:FF:000872">
    <property type="entry name" value="Twitching motility protein PilT"/>
    <property type="match status" value="1"/>
</dbReference>
<evidence type="ECO:0000313" key="10">
    <source>
        <dbReference type="Proteomes" id="UP000004088"/>
    </source>
</evidence>
<dbReference type="PROSITE" id="PS00662">
    <property type="entry name" value="T2SP_E"/>
    <property type="match status" value="1"/>
</dbReference>
<keyword evidence="10" id="KW-1185">Reference proteome</keyword>
<comment type="caution">
    <text evidence="9">The sequence shown here is derived from an EMBL/GenBank/DDBJ whole genome shotgun (WGS) entry which is preliminary data.</text>
</comment>
<keyword evidence="9" id="KW-0808">Transferase</keyword>
<dbReference type="InterPro" id="IPR050921">
    <property type="entry name" value="T4SS_GSP_E_ATPase"/>
</dbReference>
<dbReference type="GO" id="GO:0005737">
    <property type="term" value="C:cytoplasm"/>
    <property type="evidence" value="ECO:0007669"/>
    <property type="project" value="UniProtKB-SubCell"/>
</dbReference>
<dbReference type="NCBIfam" id="TIGR01420">
    <property type="entry name" value="pilT_fam"/>
    <property type="match status" value="1"/>
</dbReference>
<dbReference type="InterPro" id="IPR003593">
    <property type="entry name" value="AAA+_ATPase"/>
</dbReference>
<dbReference type="GO" id="GO:0050515">
    <property type="term" value="F:4-(cytidine 5'-diphospho)-2-C-methyl-D-erythritol kinase activity"/>
    <property type="evidence" value="ECO:0007669"/>
    <property type="project" value="UniProtKB-EC"/>
</dbReference>
<dbReference type="PANTHER" id="PTHR30486:SF6">
    <property type="entry name" value="TYPE IV PILUS RETRACTATION ATPASE PILT"/>
    <property type="match status" value="1"/>
</dbReference>
<dbReference type="PANTHER" id="PTHR30486">
    <property type="entry name" value="TWITCHING MOTILITY PROTEIN PILT"/>
    <property type="match status" value="1"/>
</dbReference>
<dbReference type="InterPro" id="IPR001482">
    <property type="entry name" value="T2SS/T4SS_dom"/>
</dbReference>
<dbReference type="Proteomes" id="UP000004088">
    <property type="component" value="Unassembled WGS sequence"/>
</dbReference>
<comment type="subcellular location">
    <subcellularLocation>
        <location evidence="1">Cytoplasm</location>
    </subcellularLocation>
</comment>
<dbReference type="SUPFAM" id="SSF52540">
    <property type="entry name" value="P-loop containing nucleoside triphosphate hydrolases"/>
    <property type="match status" value="1"/>
</dbReference>
<dbReference type="FunFam" id="3.30.450.90:FF:000002">
    <property type="entry name" value="Twitching motility protein PilT"/>
    <property type="match status" value="1"/>
</dbReference>
<dbReference type="EMBL" id="AEWV01000045">
    <property type="protein sequence ID" value="EGC16217.1"/>
    <property type="molecule type" value="Genomic_DNA"/>
</dbReference>
<keyword evidence="6" id="KW-0547">Nucleotide-binding</keyword>
<evidence type="ECO:0000256" key="7">
    <source>
        <dbReference type="ARBA" id="ARBA00022840"/>
    </source>
</evidence>
<dbReference type="Gene3D" id="3.40.50.300">
    <property type="entry name" value="P-loop containing nucleotide triphosphate hydrolases"/>
    <property type="match status" value="1"/>
</dbReference>
<dbReference type="HOGENOM" id="CLU_013446_4_0_4"/>
<evidence type="ECO:0000256" key="5">
    <source>
        <dbReference type="ARBA" id="ARBA00022558"/>
    </source>
</evidence>
<reference evidence="9 10" key="1">
    <citation type="submission" date="2011-01" db="EMBL/GenBank/DDBJ databases">
        <authorList>
            <person name="Muzny D."/>
            <person name="Qin X."/>
            <person name="Deng J."/>
            <person name="Jiang H."/>
            <person name="Liu Y."/>
            <person name="Qu J."/>
            <person name="Song X.-Z."/>
            <person name="Zhang L."/>
            <person name="Thornton R."/>
            <person name="Coyle M."/>
            <person name="Francisco L."/>
            <person name="Jackson L."/>
            <person name="Javaid M."/>
            <person name="Korchina V."/>
            <person name="Kovar C."/>
            <person name="Mata R."/>
            <person name="Mathew T."/>
            <person name="Ngo R."/>
            <person name="Nguyen L."/>
            <person name="Nguyen N."/>
            <person name="Okwuonu G."/>
            <person name="Ongeri F."/>
            <person name="Pham C."/>
            <person name="Simmons D."/>
            <person name="Wilczek-Boney K."/>
            <person name="Hale W."/>
            <person name="Jakkamsetti A."/>
            <person name="Pham P."/>
            <person name="Ruth R."/>
            <person name="San Lucas F."/>
            <person name="Warren J."/>
            <person name="Zhang J."/>
            <person name="Zhao Z."/>
            <person name="Zhou C."/>
            <person name="Zhu D."/>
            <person name="Lee S."/>
            <person name="Bess C."/>
            <person name="Blankenburg K."/>
            <person name="Forbes L."/>
            <person name="Fu Q."/>
            <person name="Gubbala S."/>
            <person name="Hirani K."/>
            <person name="Jayaseelan J.C."/>
            <person name="Lara F."/>
            <person name="Munidasa M."/>
            <person name="Palculict T."/>
            <person name="Patil S."/>
            <person name="Pu L.-L."/>
            <person name="Saada N."/>
            <person name="Tang L."/>
            <person name="Weissenberger G."/>
            <person name="Zhu Y."/>
            <person name="Hemphill L."/>
            <person name="Shang Y."/>
            <person name="Youmans B."/>
            <person name="Ayvaz T."/>
            <person name="Ross M."/>
            <person name="Santibanez J."/>
            <person name="Aqrawi P."/>
            <person name="Gross S."/>
            <person name="Joshi V."/>
            <person name="Fowler G."/>
            <person name="Nazareth L."/>
            <person name="Reid J."/>
            <person name="Worley K."/>
            <person name="Petrosino J."/>
            <person name="Highlander S."/>
            <person name="Gibbs R."/>
        </authorList>
    </citation>
    <scope>NUCLEOTIDE SEQUENCE [LARGE SCALE GENOMIC DNA]</scope>
    <source>
        <strain evidence="9 10">ATCC 33394</strain>
    </source>
</reference>
<evidence type="ECO:0000313" key="9">
    <source>
        <dbReference type="EMBL" id="EGC16217.1"/>
    </source>
</evidence>
<feature type="domain" description="Bacterial type II secretion system protein E" evidence="8">
    <location>
        <begin position="231"/>
        <end position="245"/>
    </location>
</feature>
<dbReference type="EC" id="2.7.1.148" evidence="9"/>
<dbReference type="CDD" id="cd01131">
    <property type="entry name" value="PilT"/>
    <property type="match status" value="1"/>
</dbReference>
<dbReference type="Gene3D" id="3.30.450.90">
    <property type="match status" value="1"/>
</dbReference>
<gene>
    <name evidence="9" type="primary">ispE2</name>
    <name evidence="9" type="ORF">HMPREF9098_2386</name>
</gene>
<protein>
    <submittedName>
        <fullName evidence="9">Twitching motility protein</fullName>
        <ecNumber evidence="9">2.7.1.148</ecNumber>
    </submittedName>
</protein>
<dbReference type="Pfam" id="PF00437">
    <property type="entry name" value="T2SSE"/>
    <property type="match status" value="1"/>
</dbReference>
<sequence>MAIYGLFFRFGLIKTQKVLYNAIIILFKIFKKGYHMSEMQITDLLAFGVKNKASDLHLSAGLPPMIRVNGDIRRINLPEMNAEQVGNMISSIMNDLQRKNYQQNLETDFSFELPNVARFRVNAFNTNRGPAAVLRTIPSKVLTLEELKAPRIFQKIADVPRGLVLVTGPTGSGKSTTLAAMIDYINDHQAGHILTIEDPIEFVHQSKKCLVNQRELGEHTHSFANALRSALREDPDIILVGEMRDPETIGLALTAAETGHLVFGTLHTTSAAKTIDRVIDVFPAAEKEMVRSMLSESLRAVISQTLLKTKDGKGRVAAHEIMISTPAIRNLIRENKVAQMNSTIQTGQNFGMQTLDQCLQDLVRRNIISLEAARAKAQNPDMIN</sequence>
<proteinExistence type="inferred from homology"/>